<dbReference type="EMBL" id="MK308638">
    <property type="protein sequence ID" value="AZV01810.1"/>
    <property type="molecule type" value="Genomic_DNA"/>
</dbReference>
<gene>
    <name evidence="1" type="primary">48</name>
    <name evidence="1" type="ORF">SEA_ARMAWEN_48</name>
</gene>
<accession>A0A3Q9RAU4</accession>
<evidence type="ECO:0000313" key="1">
    <source>
        <dbReference type="EMBL" id="AZV01810.1"/>
    </source>
</evidence>
<evidence type="ECO:0000313" key="2">
    <source>
        <dbReference type="Proteomes" id="UP000286843"/>
    </source>
</evidence>
<sequence>MEQNKPTEEVTDEFVEDAAFDAGDDGFKLPSDPSIQYEDDDDVAFPRTPEFLEAQRKGQSGQYDHTMFESWRVVLRQFIMVCEHGVTMPLADGILRQWPWLRYADLPTYLTMRKSYLEEAIRVLEAQFPKPENELFQENVDDFVIHKDAYMDVIVAWTRLSNRWVAAWDKVDIKSQARKGTMHAAVSDVTALLINKNSGLVENLRNLYGFHENMTEEDGQELIARINAELDETDVR</sequence>
<organism evidence="1 2">
    <name type="scientific">Microbacterium phage ArMaWen</name>
    <dbReference type="NCBI Taxonomy" id="2500786"/>
    <lineage>
        <taxon>Viruses</taxon>
        <taxon>Duplodnaviria</taxon>
        <taxon>Heunggongvirae</taxon>
        <taxon>Uroviricota</taxon>
        <taxon>Caudoviricetes</taxon>
        <taxon>Eekayvirinae</taxon>
        <taxon>Tinytimothyvirus</taxon>
        <taxon>Tinytimothyvirus alex44</taxon>
    </lineage>
</organism>
<dbReference type="Proteomes" id="UP000286843">
    <property type="component" value="Segment"/>
</dbReference>
<reference evidence="1 2" key="1">
    <citation type="submission" date="2018-12" db="EMBL/GenBank/DDBJ databases">
        <authorList>
            <person name="Coleman S.T."/>
            <person name="Adewumi O.M."/>
            <person name="Alachi P."/>
            <person name="Anderson S.J."/>
            <person name="Bakarey A.S."/>
            <person name="Beyer A.R."/>
            <person name="Biederman W.H."/>
            <person name="Bollivar D.W."/>
            <person name="Butela K.A."/>
            <person name="Byrum C.A."/>
            <person name="Collins D.P."/>
            <person name="Cresawn S.G."/>
            <person name="Dougan K.E."/>
            <person name="Duffy I."/>
            <person name="Eivazova E.R."/>
            <person name="Engstrom E.M."/>
            <person name="Fallest-Strobl P.C."/>
            <person name="Godde J.S."/>
            <person name="Lee J.S."/>
            <person name="Long J.A."/>
            <person name="Mastrapaolo M.D."/>
            <person name="Mathur V."/>
            <person name="Mesich B.L."/>
            <person name="Mitchell J.C."/>
            <person name="Moore R."/>
            <person name="Pandey S."/>
            <person name="Pollack M.J."/>
            <person name="Porter M.L."/>
            <person name="Reid N.M."/>
            <person name="Salvitti L.R."/>
            <person name="Sayre B.L."/>
            <person name="Schrock T.A."/>
            <person name="Sconiers W.B."/>
            <person name="Sheehy R."/>
            <person name="Shows K.H."/>
            <person name="Sprenkle A.B."/>
            <person name="Swerdlow S.J."/>
            <person name="Theoret J.R."/>
            <person name="Thompson K.M."/>
            <person name="Tibbetts T.J."/>
            <person name="Tigges M."/>
            <person name="Van A.R."/>
            <person name="Washington J.M."/>
            <person name="Windsor E.J."/>
            <person name="Garlena R.A."/>
            <person name="Russell D.A."/>
            <person name="Pope W.H."/>
            <person name="Jacobs-Sera D."/>
            <person name="Hatfull G.F."/>
        </authorList>
    </citation>
    <scope>NUCLEOTIDE SEQUENCE [LARGE SCALE GENOMIC DNA]</scope>
</reference>
<proteinExistence type="predicted"/>
<name>A0A3Q9RAU4_9CAUD</name>
<protein>
    <submittedName>
        <fullName evidence="1">Uncharacterized protein</fullName>
    </submittedName>
</protein>